<dbReference type="CDD" id="cd02846">
    <property type="entry name" value="PAZ_argonaute_like"/>
    <property type="match status" value="1"/>
</dbReference>
<dbReference type="PROSITE" id="PS50821">
    <property type="entry name" value="PAZ"/>
    <property type="match status" value="1"/>
</dbReference>
<feature type="domain" description="PAZ" evidence="1">
    <location>
        <begin position="15"/>
        <end position="108"/>
    </location>
</feature>
<dbReference type="EMBL" id="JABBWD010000075">
    <property type="protein sequence ID" value="KAG1769068.1"/>
    <property type="molecule type" value="Genomic_DNA"/>
</dbReference>
<dbReference type="Gene3D" id="2.170.260.10">
    <property type="entry name" value="paz domain"/>
    <property type="match status" value="1"/>
</dbReference>
<proteinExistence type="predicted"/>
<dbReference type="OrthoDB" id="10252740at2759"/>
<dbReference type="Proteomes" id="UP000714275">
    <property type="component" value="Unassembled WGS sequence"/>
</dbReference>
<sequence>MVNVGVCTTPFYRPTALDLAYDEFVDRSKGATLQQFVQNRLHQAPHIRITSSSAEKIMLIKDGRQISVAEHFQNAHKILLERPDLPVADLGTERRSIYVPLELCMIESQPFRGLLEDRETTNMLNNACRPPATNWTPHLRHNPFRADVLQQY</sequence>
<evidence type="ECO:0000313" key="2">
    <source>
        <dbReference type="EMBL" id="KAG1769068.1"/>
    </source>
</evidence>
<dbReference type="GO" id="GO:0003723">
    <property type="term" value="F:RNA binding"/>
    <property type="evidence" value="ECO:0007669"/>
    <property type="project" value="InterPro"/>
</dbReference>
<gene>
    <name evidence="2" type="ORF">EV702DRAFT_708593</name>
</gene>
<evidence type="ECO:0000313" key="3">
    <source>
        <dbReference type="Proteomes" id="UP000714275"/>
    </source>
</evidence>
<dbReference type="Pfam" id="PF02170">
    <property type="entry name" value="PAZ"/>
    <property type="match status" value="1"/>
</dbReference>
<evidence type="ECO:0000259" key="1">
    <source>
        <dbReference type="PROSITE" id="PS50821"/>
    </source>
</evidence>
<protein>
    <submittedName>
        <fullName evidence="2">PAZ domain-containing protein</fullName>
    </submittedName>
</protein>
<keyword evidence="3" id="KW-1185">Reference proteome</keyword>
<dbReference type="AlphaFoldDB" id="A0A9P6ZKA0"/>
<dbReference type="SUPFAM" id="SSF101690">
    <property type="entry name" value="PAZ domain"/>
    <property type="match status" value="1"/>
</dbReference>
<dbReference type="InterPro" id="IPR036085">
    <property type="entry name" value="PAZ_dom_sf"/>
</dbReference>
<accession>A0A9P6ZKA0</accession>
<comment type="caution">
    <text evidence="2">The sequence shown here is derived from an EMBL/GenBank/DDBJ whole genome shotgun (WGS) entry which is preliminary data.</text>
</comment>
<organism evidence="2 3">
    <name type="scientific">Suillus placidus</name>
    <dbReference type="NCBI Taxonomy" id="48579"/>
    <lineage>
        <taxon>Eukaryota</taxon>
        <taxon>Fungi</taxon>
        <taxon>Dikarya</taxon>
        <taxon>Basidiomycota</taxon>
        <taxon>Agaricomycotina</taxon>
        <taxon>Agaricomycetes</taxon>
        <taxon>Agaricomycetidae</taxon>
        <taxon>Boletales</taxon>
        <taxon>Suillineae</taxon>
        <taxon>Suillaceae</taxon>
        <taxon>Suillus</taxon>
    </lineage>
</organism>
<name>A0A9P6ZKA0_9AGAM</name>
<dbReference type="InterPro" id="IPR003100">
    <property type="entry name" value="PAZ_dom"/>
</dbReference>
<reference evidence="2" key="1">
    <citation type="journal article" date="2020" name="New Phytol.">
        <title>Comparative genomics reveals dynamic genome evolution in host specialist ectomycorrhizal fungi.</title>
        <authorList>
            <person name="Lofgren L.A."/>
            <person name="Nguyen N.H."/>
            <person name="Vilgalys R."/>
            <person name="Ruytinx J."/>
            <person name="Liao H.L."/>
            <person name="Branco S."/>
            <person name="Kuo A."/>
            <person name="LaButti K."/>
            <person name="Lipzen A."/>
            <person name="Andreopoulos W."/>
            <person name="Pangilinan J."/>
            <person name="Riley R."/>
            <person name="Hundley H."/>
            <person name="Na H."/>
            <person name="Barry K."/>
            <person name="Grigoriev I.V."/>
            <person name="Stajich J.E."/>
            <person name="Kennedy P.G."/>
        </authorList>
    </citation>
    <scope>NUCLEOTIDE SEQUENCE</scope>
    <source>
        <strain evidence="2">DOB743</strain>
    </source>
</reference>